<proteinExistence type="predicted"/>
<dbReference type="Proteomes" id="UP000058012">
    <property type="component" value="Unassembled WGS sequence"/>
</dbReference>
<evidence type="ECO:0000313" key="3">
    <source>
        <dbReference type="Proteomes" id="UP000058012"/>
    </source>
</evidence>
<feature type="region of interest" description="Disordered" evidence="1">
    <location>
        <begin position="25"/>
        <end position="54"/>
    </location>
</feature>
<name>A0A124JVI5_9SPHN</name>
<dbReference type="EMBL" id="LLZS01000003">
    <property type="protein sequence ID" value="KUR72307.1"/>
    <property type="molecule type" value="Genomic_DNA"/>
</dbReference>
<accession>A0A124JVI5</accession>
<dbReference type="AlphaFoldDB" id="A0A124JVI5"/>
<evidence type="ECO:0000313" key="2">
    <source>
        <dbReference type="EMBL" id="KUR72307.1"/>
    </source>
</evidence>
<organism evidence="2 3">
    <name type="scientific">Novosphingobium fuchskuhlense</name>
    <dbReference type="NCBI Taxonomy" id="1117702"/>
    <lineage>
        <taxon>Bacteria</taxon>
        <taxon>Pseudomonadati</taxon>
        <taxon>Pseudomonadota</taxon>
        <taxon>Alphaproteobacteria</taxon>
        <taxon>Sphingomonadales</taxon>
        <taxon>Sphingomonadaceae</taxon>
        <taxon>Novosphingobium</taxon>
    </lineage>
</organism>
<protein>
    <submittedName>
        <fullName evidence="2">Uncharacterized protein</fullName>
    </submittedName>
</protein>
<comment type="caution">
    <text evidence="2">The sequence shown here is derived from an EMBL/GenBank/DDBJ whole genome shotgun (WGS) entry which is preliminary data.</text>
</comment>
<sequence length="89" mass="9944">MRFTSITANARERRYLSSRQLIMPARKSLSSRSRASDLRDDPFEHPKNDGPWGLAWHPEKGGSVSFNRAERALGRPLDCGVSLCKVACA</sequence>
<evidence type="ECO:0000256" key="1">
    <source>
        <dbReference type="SAM" id="MobiDB-lite"/>
    </source>
</evidence>
<gene>
    <name evidence="2" type="ORF">AQZ52_03255</name>
</gene>
<keyword evidence="3" id="KW-1185">Reference proteome</keyword>
<feature type="compositionally biased region" description="Basic and acidic residues" evidence="1">
    <location>
        <begin position="34"/>
        <end position="48"/>
    </location>
</feature>
<reference evidence="2 3" key="1">
    <citation type="submission" date="2015-10" db="EMBL/GenBank/DDBJ databases">
        <title>Draft genome sequence of Novosphingobium fuchskuhlense DSM 25065 isolated from a surface water sample of the southwest basin of Lake Grosse Fuchskuhle.</title>
        <authorList>
            <person name="Ruckert C."/>
            <person name="Winkler A."/>
            <person name="Glaeser J."/>
            <person name="Grossart H.-P."/>
            <person name="Kalinowski J."/>
            <person name="Glaeser S."/>
        </authorList>
    </citation>
    <scope>NUCLEOTIDE SEQUENCE [LARGE SCALE GENOMIC DNA]</scope>
    <source>
        <strain evidence="2 3">FNE08-7</strain>
    </source>
</reference>